<feature type="region of interest" description="Disordered" evidence="8">
    <location>
        <begin position="121"/>
        <end position="155"/>
    </location>
</feature>
<feature type="compositionally biased region" description="Polar residues" evidence="8">
    <location>
        <begin position="121"/>
        <end position="134"/>
    </location>
</feature>
<proteinExistence type="inferred from homology"/>
<dbReference type="AlphaFoldDB" id="A0ABD0KH05"/>
<evidence type="ECO:0000313" key="10">
    <source>
        <dbReference type="EMBL" id="KAK7486318.1"/>
    </source>
</evidence>
<comment type="similarity">
    <text evidence="2">Belongs to the glycosyltransferase 92 family.</text>
</comment>
<evidence type="ECO:0000256" key="5">
    <source>
        <dbReference type="ARBA" id="ARBA00022692"/>
    </source>
</evidence>
<feature type="transmembrane region" description="Helical" evidence="9">
    <location>
        <begin position="24"/>
        <end position="42"/>
    </location>
</feature>
<sequence length="902" mass="103404">MPGKGNTMCSTIRHWTGKARHPRTLFFGVLLFSVSSTTVLYFRTSTEKGTISAPPKPSTARLFQSQGKGNSIPLAADPKNEIQDKYVHSNPDRNHGNVEMMERPKQAVLKEQVLIKSNSNVTKTSVESVGQSHQGDSKEKYALPKDNQANKAVDSSSKTRDRILYWDDDPFDDVTPHWQRLDDNSDAFVYAAHYDDIESVPVIRVVGLARKPLQYREVWCAFHRSNGEVVDSHVLGKLYHFRWRNCSCYVGAFVVCPLTHKILRPYAVSVNKEEHSVNRTYLKVHYSREQDSAALQSKNTSGETSDNLKKRDSYKWNITRCFPAFQNRYNEFQRAAEMVAASRALGVDHFVFYVESIGPGLKKMLQVLSEDNLAEVYPWNLHLSAKEVHYQAQFSAIQDCLYRHLHSSRYLQFGDVDELIVPKSHDQLLPFLDEHFAKNPSCGAFLFRNAFFNMNFPPKFPPTDEISASFLRGHRMPMLLHTTRHKYIHRAGDRSKPIVDPRKVSVGSVHIVEKLRKGFHSCNVDPEKGLLHHYRYAGNIPENNRTEDERLWRHVDVIEKFADLKIAPAGYAARQTSQSTQPDTEKLVNLYAHRLPSYVCINHTCPASFSPKPEVRLRQILATRTGQYHSHSSAVTSFIKNIASYKYIFVSAASTSHYTEMQGLVLNLVRNVFPRVKNYTFILVDLGLGPKQRNLTEKYCRCMVLDFPFHLLPQFFKELKCATWKPFVIRSLIDKAEFVIWMDTSVRWSAVSPLDPVFQRAKERGLQLREVNSGVISVRTTASTFDFYGDMTCQYTRFSEIESGAGIYHNEEFVREVILDPWVSCAFDTRCMCVEKYRKLLGCSASPPRRDNRCHRFDQSSLGIIVSKLFLHQRGKLIFQAGSHKVARGHTFNWFKTGTMPP</sequence>
<keyword evidence="11" id="KW-1185">Reference proteome</keyword>
<evidence type="ECO:0000256" key="3">
    <source>
        <dbReference type="ARBA" id="ARBA00022676"/>
    </source>
</evidence>
<comment type="caution">
    <text evidence="10">The sequence shown here is derived from an EMBL/GenBank/DDBJ whole genome shotgun (WGS) entry which is preliminary data.</text>
</comment>
<evidence type="ECO:0000256" key="1">
    <source>
        <dbReference type="ARBA" id="ARBA00004167"/>
    </source>
</evidence>
<keyword evidence="6 9" id="KW-1133">Transmembrane helix</keyword>
<evidence type="ECO:0000256" key="6">
    <source>
        <dbReference type="ARBA" id="ARBA00022989"/>
    </source>
</evidence>
<evidence type="ECO:0000256" key="9">
    <source>
        <dbReference type="SAM" id="Phobius"/>
    </source>
</evidence>
<accession>A0ABD0KH05</accession>
<dbReference type="GO" id="GO:0016020">
    <property type="term" value="C:membrane"/>
    <property type="evidence" value="ECO:0007669"/>
    <property type="project" value="UniProtKB-SubCell"/>
</dbReference>
<evidence type="ECO:0000256" key="2">
    <source>
        <dbReference type="ARBA" id="ARBA00007647"/>
    </source>
</evidence>
<dbReference type="PANTHER" id="PTHR21461">
    <property type="entry name" value="GLYCOSYLTRANSFERASE FAMILY 92 PROTEIN"/>
    <property type="match status" value="1"/>
</dbReference>
<evidence type="ECO:0000256" key="7">
    <source>
        <dbReference type="ARBA" id="ARBA00023136"/>
    </source>
</evidence>
<dbReference type="EMBL" id="JACVVK020000181">
    <property type="protein sequence ID" value="KAK7486318.1"/>
    <property type="molecule type" value="Genomic_DNA"/>
</dbReference>
<dbReference type="InterPro" id="IPR008166">
    <property type="entry name" value="Glyco_transf_92"/>
</dbReference>
<name>A0ABD0KH05_9CAEN</name>
<gene>
    <name evidence="10" type="ORF">BaRGS_00022488</name>
</gene>
<evidence type="ECO:0000256" key="4">
    <source>
        <dbReference type="ARBA" id="ARBA00022679"/>
    </source>
</evidence>
<keyword evidence="3" id="KW-0328">Glycosyltransferase</keyword>
<evidence type="ECO:0000256" key="8">
    <source>
        <dbReference type="SAM" id="MobiDB-lite"/>
    </source>
</evidence>
<reference evidence="10 11" key="1">
    <citation type="journal article" date="2023" name="Sci. Data">
        <title>Genome assembly of the Korean intertidal mud-creeper Batillaria attramentaria.</title>
        <authorList>
            <person name="Patra A.K."/>
            <person name="Ho P.T."/>
            <person name="Jun S."/>
            <person name="Lee S.J."/>
            <person name="Kim Y."/>
            <person name="Won Y.J."/>
        </authorList>
    </citation>
    <scope>NUCLEOTIDE SEQUENCE [LARGE SCALE GENOMIC DNA]</scope>
    <source>
        <strain evidence="10">Wonlab-2016</strain>
    </source>
</reference>
<evidence type="ECO:0008006" key="12">
    <source>
        <dbReference type="Google" id="ProtNLM"/>
    </source>
</evidence>
<dbReference type="Proteomes" id="UP001519460">
    <property type="component" value="Unassembled WGS sequence"/>
</dbReference>
<dbReference type="GO" id="GO:0016757">
    <property type="term" value="F:glycosyltransferase activity"/>
    <property type="evidence" value="ECO:0007669"/>
    <property type="project" value="UniProtKB-KW"/>
</dbReference>
<comment type="subcellular location">
    <subcellularLocation>
        <location evidence="1">Membrane</location>
        <topology evidence="1">Single-pass membrane protein</topology>
    </subcellularLocation>
</comment>
<keyword evidence="4" id="KW-0808">Transferase</keyword>
<keyword evidence="5 9" id="KW-0812">Transmembrane</keyword>
<keyword evidence="7 9" id="KW-0472">Membrane</keyword>
<evidence type="ECO:0000313" key="11">
    <source>
        <dbReference type="Proteomes" id="UP001519460"/>
    </source>
</evidence>
<dbReference type="PANTHER" id="PTHR21461:SF69">
    <property type="entry name" value="GLYCOSYLTRANSFERASE FAMILY 92 PROTEIN"/>
    <property type="match status" value="1"/>
</dbReference>
<dbReference type="Pfam" id="PF01697">
    <property type="entry name" value="Glyco_transf_92"/>
    <property type="match status" value="1"/>
</dbReference>
<organism evidence="10 11">
    <name type="scientific">Batillaria attramentaria</name>
    <dbReference type="NCBI Taxonomy" id="370345"/>
    <lineage>
        <taxon>Eukaryota</taxon>
        <taxon>Metazoa</taxon>
        <taxon>Spiralia</taxon>
        <taxon>Lophotrochozoa</taxon>
        <taxon>Mollusca</taxon>
        <taxon>Gastropoda</taxon>
        <taxon>Caenogastropoda</taxon>
        <taxon>Sorbeoconcha</taxon>
        <taxon>Cerithioidea</taxon>
        <taxon>Batillariidae</taxon>
        <taxon>Batillaria</taxon>
    </lineage>
</organism>
<protein>
    <recommendedName>
        <fullName evidence="12">Glycosyltransferase family 92 protein</fullName>
    </recommendedName>
</protein>